<dbReference type="GO" id="GO:0009314">
    <property type="term" value="P:response to radiation"/>
    <property type="evidence" value="ECO:0007669"/>
    <property type="project" value="UniProtKB-ARBA"/>
</dbReference>
<dbReference type="GO" id="GO:0003697">
    <property type="term" value="F:single-stranded DNA binding"/>
    <property type="evidence" value="ECO:0007669"/>
    <property type="project" value="UniProtKB-UniRule"/>
</dbReference>
<comment type="caution">
    <text evidence="15">The sequence shown here is derived from an EMBL/GenBank/DDBJ whole genome shotgun (WGS) entry which is preliminary data.</text>
</comment>
<keyword evidence="8 11" id="KW-0413">Isomerase</keyword>
<feature type="domain" description="UvrD-like helicase ATP-binding" evidence="13">
    <location>
        <begin position="1"/>
        <end position="280"/>
    </location>
</feature>
<dbReference type="PANTHER" id="PTHR11070">
    <property type="entry name" value="UVRD / RECB / PCRA DNA HELICASE FAMILY MEMBER"/>
    <property type="match status" value="1"/>
</dbReference>
<evidence type="ECO:0000256" key="7">
    <source>
        <dbReference type="ARBA" id="ARBA00023125"/>
    </source>
</evidence>
<dbReference type="FunFam" id="1.10.10.160:FF:000001">
    <property type="entry name" value="ATP-dependent DNA helicase"/>
    <property type="match status" value="1"/>
</dbReference>
<gene>
    <name evidence="11" type="primary">rep</name>
    <name evidence="15" type="ORF">HPS9_06140</name>
</gene>
<dbReference type="Gene3D" id="3.40.50.300">
    <property type="entry name" value="P-loop containing nucleotide triphosphate hydrolases"/>
    <property type="match status" value="2"/>
</dbReference>
<name>A0A836MAZ5_GLAPU</name>
<dbReference type="GO" id="GO:0005524">
    <property type="term" value="F:ATP binding"/>
    <property type="evidence" value="ECO:0007669"/>
    <property type="project" value="UniProtKB-UniRule"/>
</dbReference>
<dbReference type="Gene3D" id="1.10.10.160">
    <property type="match status" value="1"/>
</dbReference>
<dbReference type="RefSeq" id="WP_005712638.1">
    <property type="nucleotide sequence ID" value="NZ_JDSN01000059.1"/>
</dbReference>
<evidence type="ECO:0000256" key="3">
    <source>
        <dbReference type="ARBA" id="ARBA00022741"/>
    </source>
</evidence>
<dbReference type="PROSITE" id="PS51217">
    <property type="entry name" value="UVRD_HELICASE_CTER"/>
    <property type="match status" value="1"/>
</dbReference>
<evidence type="ECO:0000256" key="11">
    <source>
        <dbReference type="HAMAP-Rule" id="MF_01920"/>
    </source>
</evidence>
<dbReference type="GO" id="GO:0006260">
    <property type="term" value="P:DNA replication"/>
    <property type="evidence" value="ECO:0007669"/>
    <property type="project" value="UniProtKB-UniRule"/>
</dbReference>
<dbReference type="GO" id="GO:0000725">
    <property type="term" value="P:recombinational repair"/>
    <property type="evidence" value="ECO:0007669"/>
    <property type="project" value="TreeGrafter"/>
</dbReference>
<dbReference type="GO" id="GO:0005829">
    <property type="term" value="C:cytosol"/>
    <property type="evidence" value="ECO:0007669"/>
    <property type="project" value="TreeGrafter"/>
</dbReference>
<evidence type="ECO:0000256" key="2">
    <source>
        <dbReference type="ARBA" id="ARBA00022705"/>
    </source>
</evidence>
<dbReference type="Proteomes" id="UP000027441">
    <property type="component" value="Unassembled WGS sequence"/>
</dbReference>
<dbReference type="InterPro" id="IPR000212">
    <property type="entry name" value="DNA_helicase_UvrD/REP"/>
</dbReference>
<dbReference type="Pfam" id="PF00580">
    <property type="entry name" value="UvrD-helicase"/>
    <property type="match status" value="1"/>
</dbReference>
<keyword evidence="6 11" id="KW-0067">ATP-binding</keyword>
<comment type="catalytic activity">
    <reaction evidence="10 11">
        <text>ATP + H2O = ADP + phosphate + H(+)</text>
        <dbReference type="Rhea" id="RHEA:13065"/>
        <dbReference type="ChEBI" id="CHEBI:15377"/>
        <dbReference type="ChEBI" id="CHEBI:15378"/>
        <dbReference type="ChEBI" id="CHEBI:30616"/>
        <dbReference type="ChEBI" id="CHEBI:43474"/>
        <dbReference type="ChEBI" id="CHEBI:456216"/>
        <dbReference type="EC" id="5.6.2.4"/>
    </reaction>
</comment>
<dbReference type="EC" id="5.6.2.4" evidence="11"/>
<keyword evidence="5 11" id="KW-0347">Helicase</keyword>
<keyword evidence="3 11" id="KW-0547">Nucleotide-binding</keyword>
<evidence type="ECO:0000256" key="4">
    <source>
        <dbReference type="ARBA" id="ARBA00022801"/>
    </source>
</evidence>
<evidence type="ECO:0000256" key="10">
    <source>
        <dbReference type="ARBA" id="ARBA00048988"/>
    </source>
</evidence>
<dbReference type="InterPro" id="IPR013986">
    <property type="entry name" value="DExx_box_DNA_helicase_dom_sf"/>
</dbReference>
<keyword evidence="4 11" id="KW-0378">Hydrolase</keyword>
<comment type="catalytic activity">
    <reaction evidence="9 11">
        <text>Couples ATP hydrolysis with the unwinding of duplex DNA by translocating in the 3'-5' direction.</text>
        <dbReference type="EC" id="5.6.2.4"/>
    </reaction>
</comment>
<dbReference type="GO" id="GO:0043138">
    <property type="term" value="F:3'-5' DNA helicase activity"/>
    <property type="evidence" value="ECO:0007669"/>
    <property type="project" value="UniProtKB-UniRule"/>
</dbReference>
<dbReference type="SUPFAM" id="SSF52540">
    <property type="entry name" value="P-loop containing nucleoside triphosphate hydrolases"/>
    <property type="match status" value="1"/>
</dbReference>
<dbReference type="Gene3D" id="1.10.486.10">
    <property type="entry name" value="PCRA, domain 4"/>
    <property type="match status" value="1"/>
</dbReference>
<comment type="function">
    <text evidence="11">Rep helicase is a single-stranded DNA-dependent ATPase involved in DNA replication; it can initiate unwinding at a nick in the DNA. It binds to the single-stranded DNA and acts in a progressive fashion along the DNA in the 3' to 5' direction.</text>
</comment>
<evidence type="ECO:0000259" key="14">
    <source>
        <dbReference type="PROSITE" id="PS51217"/>
    </source>
</evidence>
<evidence type="ECO:0000256" key="9">
    <source>
        <dbReference type="ARBA" id="ARBA00034617"/>
    </source>
</evidence>
<comment type="subunit">
    <text evidence="11">Homodimer.</text>
</comment>
<dbReference type="GO" id="GO:0032991">
    <property type="term" value="C:protein-containing complex"/>
    <property type="evidence" value="ECO:0007669"/>
    <property type="project" value="UniProtKB-ARBA"/>
</dbReference>
<protein>
    <recommendedName>
        <fullName evidence="11">ATP-dependent DNA helicase Rep</fullName>
        <ecNumber evidence="11">5.6.2.4</ecNumber>
    </recommendedName>
    <alternativeName>
        <fullName evidence="11">DNA 3'-5' helicase Rep</fullName>
    </alternativeName>
</protein>
<feature type="binding site" evidence="11">
    <location>
        <position position="278"/>
    </location>
    <ligand>
        <name>ATP</name>
        <dbReference type="ChEBI" id="CHEBI:30616"/>
    </ligand>
</feature>
<dbReference type="CDD" id="cd17932">
    <property type="entry name" value="DEXQc_UvrD"/>
    <property type="match status" value="1"/>
</dbReference>
<dbReference type="PANTHER" id="PTHR11070:SF64">
    <property type="entry name" value="ATP-DEPENDENT DNA HELICASE REP"/>
    <property type="match status" value="1"/>
</dbReference>
<dbReference type="GO" id="GO:0016787">
    <property type="term" value="F:hydrolase activity"/>
    <property type="evidence" value="ECO:0007669"/>
    <property type="project" value="UniProtKB-UniRule"/>
</dbReference>
<evidence type="ECO:0000256" key="1">
    <source>
        <dbReference type="ARBA" id="ARBA00009922"/>
    </source>
</evidence>
<evidence type="ECO:0000256" key="6">
    <source>
        <dbReference type="ARBA" id="ARBA00022840"/>
    </source>
</evidence>
<dbReference type="InterPro" id="IPR014017">
    <property type="entry name" value="DNA_helicase_UvrD-like_C"/>
</dbReference>
<dbReference type="AlphaFoldDB" id="A0A836MAZ5"/>
<evidence type="ECO:0000313" key="15">
    <source>
        <dbReference type="EMBL" id="KDB45982.1"/>
    </source>
</evidence>
<dbReference type="HAMAP" id="MF_01920">
    <property type="entry name" value="Helicase_Rep"/>
    <property type="match status" value="1"/>
</dbReference>
<accession>A0A836MAZ5</accession>
<dbReference type="Pfam" id="PF13361">
    <property type="entry name" value="UvrD_C"/>
    <property type="match status" value="1"/>
</dbReference>
<reference evidence="15 16" key="1">
    <citation type="submission" date="2014-02" db="EMBL/GenBank/DDBJ databases">
        <title>Comparative genomics of Haemophilus parasuis isolated from pig lungs.</title>
        <authorList>
            <person name="Kittichotirat W."/>
            <person name="Bumgarner R.E."/>
            <person name="Lawrence P."/>
        </authorList>
    </citation>
    <scope>NUCLEOTIDE SEQUENCE [LARGE SCALE GENOMIC DNA]</scope>
    <source>
        <strain evidence="15 16">HPS9</strain>
    </source>
</reference>
<evidence type="ECO:0000256" key="5">
    <source>
        <dbReference type="ARBA" id="ARBA00022806"/>
    </source>
</evidence>
<sequence>MKLNPQQQQAVEYVNGACLVLAGAGSGKTRVIINKIAHLIARCGYSPKQIAAVTFTNKAAREMRERVAHSIGKESSRGLTISTFHTLGFEILKREHKLLGYKSGMTLFDEHDQLALLKHLLPENVTEDKDLLKLLVATISNWKNDLLSPEQTIALAKSDRDRVFSHFYDQYQNQLKAYNALDFDDLIMLPTLLFKQFPEAKERWQQKIRYLLVDEYQDTNTSQYELIKLLVGCDGNFTVVGDDDQSIYSWRGAKPENMGRLQQDFPKLKVIKLEQNYRSSQRILHCANILIDNNDHLFDKRLFSQLGEGEKLNVIEAKNEEQEAERIVGELIAHRFSRKTKYKDYAILYRGNHQSRLLEKLLIQNRIPYKISGGTSFFAKAEIKDMLAYLRLLVNQDDDAAFLRIVNTPKREIGAATLEKLGQLANEKQVSLFEAIFDFELIQRLTPKPYQALQDFARWVVELSDQAVRSEPKSAIQDMLAKIQYEAYLYETAATPKSAEMQSRNVQTLFEWVEKMLEGDELSEPMSLNQVVTNLTLRDMMERGEDDDESDQVQLMTLHASKGLEFPHVFLIGMEEGILPHQTSIDEDNVEEERRLAYVGITRAQQTLTFSLCKERRQYGEVIKPEISRFLLELPQDDLQWERDKPKLSEQERQQKVSAGLNSLMAMVQANRK</sequence>
<dbReference type="EMBL" id="JDSN01000059">
    <property type="protein sequence ID" value="KDB45982.1"/>
    <property type="molecule type" value="Genomic_DNA"/>
</dbReference>
<comment type="similarity">
    <text evidence="1 11">Belongs to the helicase family. UvrD subfamily.</text>
</comment>
<evidence type="ECO:0000256" key="8">
    <source>
        <dbReference type="ARBA" id="ARBA00023235"/>
    </source>
</evidence>
<dbReference type="InterPro" id="IPR027417">
    <property type="entry name" value="P-loop_NTPase"/>
</dbReference>
<dbReference type="PROSITE" id="PS51198">
    <property type="entry name" value="UVRD_HELICASE_ATP_BIND"/>
    <property type="match status" value="1"/>
</dbReference>
<dbReference type="InterPro" id="IPR014016">
    <property type="entry name" value="UvrD-like_ATP-bd"/>
</dbReference>
<dbReference type="CDD" id="cd18807">
    <property type="entry name" value="SF1_C_UvrD"/>
    <property type="match status" value="1"/>
</dbReference>
<keyword evidence="7 11" id="KW-0238">DNA-binding</keyword>
<feature type="binding site" evidence="12">
    <location>
        <begin position="22"/>
        <end position="29"/>
    </location>
    <ligand>
        <name>ATP</name>
        <dbReference type="ChEBI" id="CHEBI:30616"/>
    </ligand>
</feature>
<proteinExistence type="inferred from homology"/>
<evidence type="ECO:0000313" key="16">
    <source>
        <dbReference type="Proteomes" id="UP000027441"/>
    </source>
</evidence>
<feature type="domain" description="UvrD-like helicase C-terminal" evidence="14">
    <location>
        <begin position="281"/>
        <end position="563"/>
    </location>
</feature>
<evidence type="ECO:0000256" key="12">
    <source>
        <dbReference type="PROSITE-ProRule" id="PRU00560"/>
    </source>
</evidence>
<dbReference type="InterPro" id="IPR005752">
    <property type="entry name" value="Helicase_Rep"/>
</dbReference>
<keyword evidence="2 11" id="KW-0235">DNA replication</keyword>
<dbReference type="NCBIfam" id="TIGR01074">
    <property type="entry name" value="rep"/>
    <property type="match status" value="1"/>
</dbReference>
<organism evidence="15 16">
    <name type="scientific">Glaesserella parasuis HPS9</name>
    <dbReference type="NCBI Taxonomy" id="1450513"/>
    <lineage>
        <taxon>Bacteria</taxon>
        <taxon>Pseudomonadati</taxon>
        <taxon>Pseudomonadota</taxon>
        <taxon>Gammaproteobacteria</taxon>
        <taxon>Pasteurellales</taxon>
        <taxon>Pasteurellaceae</taxon>
        <taxon>Glaesserella</taxon>
    </lineage>
</organism>
<evidence type="ECO:0000259" key="13">
    <source>
        <dbReference type="PROSITE" id="PS51198"/>
    </source>
</evidence>